<sequence length="399" mass="44261">MESKREPLLQGVRVLDLSRVMSGPFCTSMLADLGAEIIKIEMPNSGDEARSLGPFKDKESTYFMLLNRDKKSVSINLKKEEGIQLIRQLVLECDVLVENFRPDVMQRLGLDYDSIKALKPDLIYTSISGFGIDSPLVKLPAFDLIIQAMSGLMHLTGTRNGPATAVGESLADVCSGIFAAWGIVAALYNREHTSQGRKVDVSMFDSIFSMLLTGLSQSLFFDREPKREGNRHPITYPVDSFQTKDGLIVLVVVTNEIFRKLGQAMGKPGLADDVRYADNNARNEHEKLLRTEISEWTESRTSEEILATLTKAEVPCAPLWSLGQAVESSHQETRKLIEQGIHSKFGKIPLVPQPVKFSGKGVQKPQHVPLLGEHTEAVLTKLLGKTKEEMNVLRQDGVI</sequence>
<evidence type="ECO:0000313" key="2">
    <source>
        <dbReference type="EMBL" id="SVA87289.1"/>
    </source>
</evidence>
<dbReference type="EMBL" id="UINC01020893">
    <property type="protein sequence ID" value="SVA87289.1"/>
    <property type="molecule type" value="Genomic_DNA"/>
</dbReference>
<dbReference type="Gene3D" id="3.30.1540.10">
    <property type="entry name" value="formyl-coa transferase, domain 3"/>
    <property type="match status" value="1"/>
</dbReference>
<dbReference type="PANTHER" id="PTHR48207">
    <property type="entry name" value="SUCCINATE--HYDROXYMETHYLGLUTARATE COA-TRANSFERASE"/>
    <property type="match status" value="1"/>
</dbReference>
<dbReference type="InterPro" id="IPR023606">
    <property type="entry name" value="CoA-Trfase_III_dom_1_sf"/>
</dbReference>
<evidence type="ECO:0008006" key="3">
    <source>
        <dbReference type="Google" id="ProtNLM"/>
    </source>
</evidence>
<dbReference type="Pfam" id="PF02515">
    <property type="entry name" value="CoA_transf_3"/>
    <property type="match status" value="1"/>
</dbReference>
<reference evidence="2" key="1">
    <citation type="submission" date="2018-05" db="EMBL/GenBank/DDBJ databases">
        <authorList>
            <person name="Lanie J.A."/>
            <person name="Ng W.-L."/>
            <person name="Kazmierczak K.M."/>
            <person name="Andrzejewski T.M."/>
            <person name="Davidsen T.M."/>
            <person name="Wayne K.J."/>
            <person name="Tettelin H."/>
            <person name="Glass J.I."/>
            <person name="Rusch D."/>
            <person name="Podicherti R."/>
            <person name="Tsui H.-C.T."/>
            <person name="Winkler M.E."/>
        </authorList>
    </citation>
    <scope>NUCLEOTIDE SEQUENCE</scope>
</reference>
<dbReference type="InterPro" id="IPR050483">
    <property type="entry name" value="CoA-transferase_III_domain"/>
</dbReference>
<organism evidence="2">
    <name type="scientific">marine metagenome</name>
    <dbReference type="NCBI Taxonomy" id="408172"/>
    <lineage>
        <taxon>unclassified sequences</taxon>
        <taxon>metagenomes</taxon>
        <taxon>ecological metagenomes</taxon>
    </lineage>
</organism>
<accession>A0A381ZDK7</accession>
<name>A0A381ZDK7_9ZZZZ</name>
<proteinExistence type="predicted"/>
<keyword evidence="1" id="KW-0808">Transferase</keyword>
<dbReference type="InterPro" id="IPR003673">
    <property type="entry name" value="CoA-Trfase_fam_III"/>
</dbReference>
<dbReference type="AlphaFoldDB" id="A0A381ZDK7"/>
<dbReference type="PANTHER" id="PTHR48207:SF3">
    <property type="entry name" value="SUCCINATE--HYDROXYMETHYLGLUTARATE COA-TRANSFERASE"/>
    <property type="match status" value="1"/>
</dbReference>
<protein>
    <recommendedName>
        <fullName evidence="3">CoA transferase</fullName>
    </recommendedName>
</protein>
<dbReference type="GO" id="GO:0008410">
    <property type="term" value="F:CoA-transferase activity"/>
    <property type="evidence" value="ECO:0007669"/>
    <property type="project" value="TreeGrafter"/>
</dbReference>
<dbReference type="SUPFAM" id="SSF89796">
    <property type="entry name" value="CoA-transferase family III (CaiB/BaiF)"/>
    <property type="match status" value="1"/>
</dbReference>
<dbReference type="Gene3D" id="3.40.50.10540">
    <property type="entry name" value="Crotonobetainyl-coa:carnitine coa-transferase, domain 1"/>
    <property type="match status" value="1"/>
</dbReference>
<dbReference type="InterPro" id="IPR044855">
    <property type="entry name" value="CoA-Trfase_III_dom3_sf"/>
</dbReference>
<gene>
    <name evidence="2" type="ORF">METZ01_LOCUS140143</name>
</gene>
<evidence type="ECO:0000256" key="1">
    <source>
        <dbReference type="ARBA" id="ARBA00022679"/>
    </source>
</evidence>